<evidence type="ECO:0000259" key="4">
    <source>
        <dbReference type="Pfam" id="PF25455"/>
    </source>
</evidence>
<feature type="compositionally biased region" description="Polar residues" evidence="2">
    <location>
        <begin position="1"/>
        <end position="13"/>
    </location>
</feature>
<dbReference type="InterPro" id="IPR045179">
    <property type="entry name" value="YgfZ/GcvT"/>
</dbReference>
<keyword evidence="1" id="KW-0809">Transit peptide</keyword>
<sequence length="390" mass="41670">MADPTSGSSTTYRSPLLELPKAVPAPDDSPDSAVPWHFGDPFVEQRAAETGAVVVDRSHRQVIAVPGEERLSWLHLLISQHVTELPDGAGTEALILDSQGRVETHLVLAHLDGCVWMDTDPGSTVTGARQQANQPVLQYLEEMRFWSKVEPRDASDEYAVLSVVGPAVPTILEGVLGSTPAPLSDPNLTPVAALPGGGLVRVVGWRTGPTADLLVPRGELLDWWRRLVELGARPAGSWAYESLRVAALRPRAGLDTDGRSIPHELGWIGGAAHVAKGCYRGQETVSKVHNVGRPPRRLLLLHLDGTPELLPEPGDPVSSEGRSVGRVGTVVRHHELGTIALALVKRSVPVERELTAGIPEREVAAAVDPDSVPPEAGDPPGRIAAQRLRG</sequence>
<dbReference type="EMBL" id="AUBJ02000001">
    <property type="protein sequence ID" value="MCP2333205.1"/>
    <property type="molecule type" value="Genomic_DNA"/>
</dbReference>
<proteinExistence type="predicted"/>
<keyword evidence="6" id="KW-1185">Reference proteome</keyword>
<dbReference type="PANTHER" id="PTHR22602:SF0">
    <property type="entry name" value="TRANSFERASE CAF17, MITOCHONDRIAL-RELATED"/>
    <property type="match status" value="1"/>
</dbReference>
<name>A0ABT1JL16_ACTCY</name>
<reference evidence="5 6" key="1">
    <citation type="submission" date="2013-07" db="EMBL/GenBank/DDBJ databases">
        <authorList>
            <consortium name="DOE Joint Genome Institute"/>
            <person name="Reeve W."/>
            <person name="Huntemann M."/>
            <person name="Han J."/>
            <person name="Chen A."/>
            <person name="Kyrpides N."/>
            <person name="Mavromatis K."/>
            <person name="Markowitz V."/>
            <person name="Palaniappan K."/>
            <person name="Ivanova N."/>
            <person name="Schaumberg A."/>
            <person name="Pati A."/>
            <person name="Liolios K."/>
            <person name="Nordberg H.P."/>
            <person name="Cantor M.N."/>
            <person name="Hua S.X."/>
            <person name="Woyke T."/>
        </authorList>
    </citation>
    <scope>NUCLEOTIDE SEQUENCE [LARGE SCALE GENOMIC DNA]</scope>
    <source>
        <strain evidence="5 6">DSM 43889</strain>
    </source>
</reference>
<dbReference type="SUPFAM" id="SSF103025">
    <property type="entry name" value="Folate-binding domain"/>
    <property type="match status" value="1"/>
</dbReference>
<dbReference type="Pfam" id="PF25455">
    <property type="entry name" value="Beta-barrel_CAF17_C"/>
    <property type="match status" value="1"/>
</dbReference>
<feature type="domain" description="CAF17 C-terminal" evidence="4">
    <location>
        <begin position="296"/>
        <end position="360"/>
    </location>
</feature>
<accession>A0ABT1JL16</accession>
<dbReference type="Proteomes" id="UP000791080">
    <property type="component" value="Unassembled WGS sequence"/>
</dbReference>
<dbReference type="NCBIfam" id="TIGR03317">
    <property type="entry name" value="ygfZ_signature"/>
    <property type="match status" value="1"/>
</dbReference>
<gene>
    <name evidence="5" type="ORF">G443_003475</name>
</gene>
<evidence type="ECO:0000256" key="2">
    <source>
        <dbReference type="SAM" id="MobiDB-lite"/>
    </source>
</evidence>
<dbReference type="RefSeq" id="WP_030104613.1">
    <property type="nucleotide sequence ID" value="NZ_AUBJ02000001.1"/>
</dbReference>
<dbReference type="PANTHER" id="PTHR22602">
    <property type="entry name" value="TRANSFERASE CAF17, MITOCHONDRIAL-RELATED"/>
    <property type="match status" value="1"/>
</dbReference>
<dbReference type="InterPro" id="IPR017703">
    <property type="entry name" value="YgfZ/GCV_T_CS"/>
</dbReference>
<dbReference type="InterPro" id="IPR057460">
    <property type="entry name" value="CAF17_C"/>
</dbReference>
<dbReference type="InterPro" id="IPR006222">
    <property type="entry name" value="GCVT_N"/>
</dbReference>
<evidence type="ECO:0000256" key="1">
    <source>
        <dbReference type="ARBA" id="ARBA00022946"/>
    </source>
</evidence>
<feature type="domain" description="GCVT N-terminal" evidence="3">
    <location>
        <begin position="44"/>
        <end position="266"/>
    </location>
</feature>
<evidence type="ECO:0000313" key="6">
    <source>
        <dbReference type="Proteomes" id="UP000791080"/>
    </source>
</evidence>
<dbReference type="Pfam" id="PF01571">
    <property type="entry name" value="GCV_T"/>
    <property type="match status" value="1"/>
</dbReference>
<evidence type="ECO:0000313" key="5">
    <source>
        <dbReference type="EMBL" id="MCP2333205.1"/>
    </source>
</evidence>
<reference evidence="5 6" key="2">
    <citation type="submission" date="2022-06" db="EMBL/GenBank/DDBJ databases">
        <title>Genomic Encyclopedia of Type Strains, Phase I: the one thousand microbial genomes (KMG-I) project.</title>
        <authorList>
            <person name="Kyrpides N."/>
        </authorList>
    </citation>
    <scope>NUCLEOTIDE SEQUENCE [LARGE SCALE GENOMIC DNA]</scope>
    <source>
        <strain evidence="5 6">DSM 43889</strain>
    </source>
</reference>
<feature type="region of interest" description="Disordered" evidence="2">
    <location>
        <begin position="365"/>
        <end position="390"/>
    </location>
</feature>
<evidence type="ECO:0008006" key="7">
    <source>
        <dbReference type="Google" id="ProtNLM"/>
    </source>
</evidence>
<protein>
    <recommendedName>
        <fullName evidence="7">Folate-binding protein YgfZ</fullName>
    </recommendedName>
</protein>
<organism evidence="5 6">
    <name type="scientific">Actinoalloteichus caeruleus DSM 43889</name>
    <dbReference type="NCBI Taxonomy" id="1120930"/>
    <lineage>
        <taxon>Bacteria</taxon>
        <taxon>Bacillati</taxon>
        <taxon>Actinomycetota</taxon>
        <taxon>Actinomycetes</taxon>
        <taxon>Pseudonocardiales</taxon>
        <taxon>Pseudonocardiaceae</taxon>
        <taxon>Actinoalloteichus</taxon>
        <taxon>Actinoalloteichus cyanogriseus</taxon>
    </lineage>
</organism>
<evidence type="ECO:0000259" key="3">
    <source>
        <dbReference type="Pfam" id="PF01571"/>
    </source>
</evidence>
<feature type="region of interest" description="Disordered" evidence="2">
    <location>
        <begin position="1"/>
        <end position="34"/>
    </location>
</feature>
<dbReference type="InterPro" id="IPR027266">
    <property type="entry name" value="TrmE/GcvT-like"/>
</dbReference>
<dbReference type="Gene3D" id="3.30.1360.120">
    <property type="entry name" value="Probable tRNA modification gtpase trme, domain 1"/>
    <property type="match status" value="1"/>
</dbReference>
<feature type="compositionally biased region" description="Low complexity" evidence="2">
    <location>
        <begin position="22"/>
        <end position="34"/>
    </location>
</feature>
<comment type="caution">
    <text evidence="5">The sequence shown here is derived from an EMBL/GenBank/DDBJ whole genome shotgun (WGS) entry which is preliminary data.</text>
</comment>